<dbReference type="GO" id="GO:0032979">
    <property type="term" value="P:protein insertion into mitochondrial inner membrane from matrix"/>
    <property type="evidence" value="ECO:0007669"/>
    <property type="project" value="TreeGrafter"/>
</dbReference>
<keyword evidence="4" id="KW-0999">Mitochondrion inner membrane</keyword>
<dbReference type="GO" id="GO:0032977">
    <property type="term" value="F:membrane insertase activity"/>
    <property type="evidence" value="ECO:0007669"/>
    <property type="project" value="InterPro"/>
</dbReference>
<comment type="similarity">
    <text evidence="2 9">Belongs to the OXA1/ALB3/YidC family.</text>
</comment>
<dbReference type="PANTHER" id="PTHR12428">
    <property type="entry name" value="OXA1"/>
    <property type="match status" value="1"/>
</dbReference>
<dbReference type="PANTHER" id="PTHR12428:SF66">
    <property type="entry name" value="MITOCHONDRIAL INNER MEMBRANE PROTEIN OXA1L"/>
    <property type="match status" value="1"/>
</dbReference>
<evidence type="ECO:0000256" key="2">
    <source>
        <dbReference type="ARBA" id="ARBA00009877"/>
    </source>
</evidence>
<feature type="transmembrane region" description="Helical" evidence="10">
    <location>
        <begin position="161"/>
        <end position="183"/>
    </location>
</feature>
<dbReference type="InterPro" id="IPR028055">
    <property type="entry name" value="YidC/Oxa/ALB_C"/>
</dbReference>
<dbReference type="Pfam" id="PF02096">
    <property type="entry name" value="60KD_IMP"/>
    <property type="match status" value="1"/>
</dbReference>
<protein>
    <recommendedName>
        <fullName evidence="11">Membrane insertase YidC/Oxa/ALB C-terminal domain-containing protein</fullName>
    </recommendedName>
</protein>
<keyword evidence="5" id="KW-0809">Transit peptide</keyword>
<evidence type="ECO:0000256" key="4">
    <source>
        <dbReference type="ARBA" id="ARBA00022792"/>
    </source>
</evidence>
<evidence type="ECO:0000256" key="10">
    <source>
        <dbReference type="SAM" id="Phobius"/>
    </source>
</evidence>
<gene>
    <name evidence="12" type="ORF">NMOB1V02_LOCUS5512</name>
</gene>
<evidence type="ECO:0000256" key="9">
    <source>
        <dbReference type="RuleBase" id="RU003945"/>
    </source>
</evidence>
<evidence type="ECO:0000256" key="3">
    <source>
        <dbReference type="ARBA" id="ARBA00022692"/>
    </source>
</evidence>
<evidence type="ECO:0000313" key="12">
    <source>
        <dbReference type="EMBL" id="CAD7277789.1"/>
    </source>
</evidence>
<dbReference type="AlphaFoldDB" id="A0A7R9BMI2"/>
<accession>A0A7R9BMI2</accession>
<feature type="domain" description="Membrane insertase YidC/Oxa/ALB C-terminal" evidence="11">
    <location>
        <begin position="163"/>
        <end position="355"/>
    </location>
</feature>
<dbReference type="Proteomes" id="UP000678499">
    <property type="component" value="Unassembled WGS sequence"/>
</dbReference>
<evidence type="ECO:0000256" key="8">
    <source>
        <dbReference type="ARBA" id="ARBA00023136"/>
    </source>
</evidence>
<dbReference type="EMBL" id="CAJPEX010001011">
    <property type="protein sequence ID" value="CAG0917941.1"/>
    <property type="molecule type" value="Genomic_DNA"/>
</dbReference>
<evidence type="ECO:0000259" key="11">
    <source>
        <dbReference type="Pfam" id="PF02096"/>
    </source>
</evidence>
<keyword evidence="13" id="KW-1185">Reference proteome</keyword>
<dbReference type="CDD" id="cd20069">
    <property type="entry name" value="5TM_Oxa1-like"/>
    <property type="match status" value="1"/>
</dbReference>
<evidence type="ECO:0000256" key="6">
    <source>
        <dbReference type="ARBA" id="ARBA00022989"/>
    </source>
</evidence>
<dbReference type="NCBIfam" id="TIGR03592">
    <property type="entry name" value="yidC_oxa1_cterm"/>
    <property type="match status" value="1"/>
</dbReference>
<keyword evidence="6 10" id="KW-1133">Transmembrane helix</keyword>
<organism evidence="12">
    <name type="scientific">Notodromas monacha</name>
    <dbReference type="NCBI Taxonomy" id="399045"/>
    <lineage>
        <taxon>Eukaryota</taxon>
        <taxon>Metazoa</taxon>
        <taxon>Ecdysozoa</taxon>
        <taxon>Arthropoda</taxon>
        <taxon>Crustacea</taxon>
        <taxon>Oligostraca</taxon>
        <taxon>Ostracoda</taxon>
        <taxon>Podocopa</taxon>
        <taxon>Podocopida</taxon>
        <taxon>Cypridocopina</taxon>
        <taxon>Cypridoidea</taxon>
        <taxon>Cyprididae</taxon>
        <taxon>Notodromas</taxon>
    </lineage>
</organism>
<reference evidence="12" key="1">
    <citation type="submission" date="2020-11" db="EMBL/GenBank/DDBJ databases">
        <authorList>
            <person name="Tran Van P."/>
        </authorList>
    </citation>
    <scope>NUCLEOTIDE SEQUENCE</scope>
</reference>
<proteinExistence type="inferred from homology"/>
<evidence type="ECO:0000256" key="5">
    <source>
        <dbReference type="ARBA" id="ARBA00022946"/>
    </source>
</evidence>
<evidence type="ECO:0000313" key="13">
    <source>
        <dbReference type="Proteomes" id="UP000678499"/>
    </source>
</evidence>
<dbReference type="InterPro" id="IPR001708">
    <property type="entry name" value="YidC/ALB3/OXA1/COX18"/>
</dbReference>
<dbReference type="EMBL" id="OA883048">
    <property type="protein sequence ID" value="CAD7277789.1"/>
    <property type="molecule type" value="Genomic_DNA"/>
</dbReference>
<evidence type="ECO:0000256" key="1">
    <source>
        <dbReference type="ARBA" id="ARBA00004448"/>
    </source>
</evidence>
<dbReference type="OrthoDB" id="2148490at2759"/>
<keyword evidence="3 9" id="KW-0812">Transmembrane</keyword>
<keyword evidence="7" id="KW-0496">Mitochondrion</keyword>
<dbReference type="GO" id="GO:0005743">
    <property type="term" value="C:mitochondrial inner membrane"/>
    <property type="evidence" value="ECO:0007669"/>
    <property type="project" value="UniProtKB-SubCell"/>
</dbReference>
<comment type="subcellular location">
    <subcellularLocation>
        <location evidence="9">Membrane</location>
        <topology evidence="9">Multi-pass membrane protein</topology>
    </subcellularLocation>
    <subcellularLocation>
        <location evidence="1">Mitochondrion inner membrane</location>
        <topology evidence="1">Multi-pass membrane protein</topology>
    </subcellularLocation>
</comment>
<keyword evidence="8 10" id="KW-0472">Membrane</keyword>
<evidence type="ECO:0000256" key="7">
    <source>
        <dbReference type="ARBA" id="ARBA00023128"/>
    </source>
</evidence>
<sequence length="445" mass="49880">MFSSCRFPFTLLGTRQKSREVRVVRFCCRAAQAWKAPNRKLLVSDYEVSRCRTKTVERVSVFMRKACASSPRIPWSHQRAFSTSCVAQSDPSRIEVVPSVPYIPELPPLPTDAETNLVNEVLPQALNALGEPTLASLGLGSNWPAGLVQQLLEAIHVHLDIPWWGAITIITVAVRMLVFPLVISAQRNGAHMTNNLPQMQVIQMKLTEARQSGNFMESTRYAHELMAFMKEKNISPLKNMMVPLAQAPVFVSVFIGLRKMANYPVESMTTGGMLWFTDLTVPDPFYALPLITCCTMYLTIKLGADGASLANQQAAMARTVLKFMPIAIFPFIMNFPGAILVYWVSTNFISLAQVSLLRIPTIRAYFKIPKQAKIDVDALPMKQKSFGEGLKDSWSNMKIAKQLEDRQRVDDLKFRDAGTGPLVKTYKYDPTKQKLEDVALKGRQS</sequence>
<name>A0A7R9BMI2_9CRUS</name>